<proteinExistence type="predicted"/>
<accession>A0A976N267</accession>
<organism evidence="2">
    <name type="scientific">Peromfec virus RodF5_5</name>
    <dbReference type="NCBI Taxonomy" id="2929341"/>
    <lineage>
        <taxon>Viruses</taxon>
        <taxon>Monodnaviria</taxon>
        <taxon>Sangervirae</taxon>
        <taxon>Phixviricota</taxon>
        <taxon>Malgrandaviricetes</taxon>
        <taxon>Petitvirales</taxon>
        <taxon>Microviridae</taxon>
    </lineage>
</organism>
<keyword evidence="1" id="KW-0175">Coiled coil</keyword>
<feature type="coiled-coil region" evidence="1">
    <location>
        <begin position="252"/>
        <end position="279"/>
    </location>
</feature>
<sequence>MDLLLISFIPGLLYTFFNMADPLSWITGIGGLLGGIGSSIFSNSAMNKQLMLQQQENEKNRQFNAQQAKLAREYNTQMVREQNDYNLPTNVVKRLKDAGIHPALAFGNGTMPLSSVGVGGTASASSSGSVGTSLPDYSGLSMTGSSLANVANVASTLADADYKRELANLTAEQAQYYPQIAKGQITLNNSQVQVNLQNVKLTRQEEINLCKQLDVLDQSIVESKAKCEQYLASVRNLDADTISKQIDNFFKSENWQLQNEKLRHEINEIDSRINLTNQQANEIVQLLAYKQMLMQSQSWQASSAGNKADYETRSIQKEYERLFAEVERDKELIPLYTTLEKVITNNQIDIRSEWEAKYIDKAAYVCGAVGNLLGGATQTAVGKMIK</sequence>
<reference evidence="2" key="1">
    <citation type="submission" date="2022-02" db="EMBL/GenBank/DDBJ databases">
        <title>Towards deciphering the DNA virus diversity associated with rodent species in the families Cricetidae and Heteromyidae.</title>
        <authorList>
            <person name="Lund M."/>
            <person name="Larsen B.B."/>
            <person name="Gryseels S."/>
            <person name="Kraberger S."/>
            <person name="Rowsey D.M."/>
            <person name="Steger L."/>
            <person name="Yule K.M."/>
            <person name="Upham N.S."/>
            <person name="Worobey M."/>
            <person name="Van Doorslaer K."/>
            <person name="Varsani A."/>
        </authorList>
    </citation>
    <scope>NUCLEOTIDE SEQUENCE</scope>
    <source>
        <strain evidence="2">NeonRodF5_5</strain>
    </source>
</reference>
<evidence type="ECO:0000313" key="2">
    <source>
        <dbReference type="EMBL" id="UPW41869.1"/>
    </source>
</evidence>
<name>A0A976N267_9VIRU</name>
<protein>
    <submittedName>
        <fullName evidence="2">DNA pilot protein</fullName>
    </submittedName>
</protein>
<dbReference type="EMBL" id="OM869684">
    <property type="protein sequence ID" value="UPW41869.1"/>
    <property type="molecule type" value="Genomic_DNA"/>
</dbReference>
<evidence type="ECO:0000256" key="1">
    <source>
        <dbReference type="SAM" id="Coils"/>
    </source>
</evidence>